<evidence type="ECO:0000313" key="1">
    <source>
        <dbReference type="EMBL" id="MPC34501.1"/>
    </source>
</evidence>
<proteinExistence type="predicted"/>
<dbReference type="Proteomes" id="UP000324222">
    <property type="component" value="Unassembled WGS sequence"/>
</dbReference>
<sequence length="88" mass="10116">MTAKSSQFIYNMSKRRAFCSTLQIGPPFFFTLWLRHCSPHFATSPRQTFTTLRAKTATPLLAAQHGISQYLQVAHSHLQVFRFHTCLT</sequence>
<accession>A0A5B7EJB0</accession>
<name>A0A5B7EJB0_PORTR</name>
<evidence type="ECO:0000313" key="2">
    <source>
        <dbReference type="Proteomes" id="UP000324222"/>
    </source>
</evidence>
<reference evidence="1 2" key="1">
    <citation type="submission" date="2019-05" db="EMBL/GenBank/DDBJ databases">
        <title>Another draft genome of Portunus trituberculatus and its Hox gene families provides insights of decapod evolution.</title>
        <authorList>
            <person name="Jeong J.-H."/>
            <person name="Song I."/>
            <person name="Kim S."/>
            <person name="Choi T."/>
            <person name="Kim D."/>
            <person name="Ryu S."/>
            <person name="Kim W."/>
        </authorList>
    </citation>
    <scope>NUCLEOTIDE SEQUENCE [LARGE SCALE GENOMIC DNA]</scope>
    <source>
        <tissue evidence="1">Muscle</tissue>
    </source>
</reference>
<keyword evidence="2" id="KW-1185">Reference proteome</keyword>
<protein>
    <submittedName>
        <fullName evidence="1">Uncharacterized protein</fullName>
    </submittedName>
</protein>
<organism evidence="1 2">
    <name type="scientific">Portunus trituberculatus</name>
    <name type="common">Swimming crab</name>
    <name type="synonym">Neptunus trituberculatus</name>
    <dbReference type="NCBI Taxonomy" id="210409"/>
    <lineage>
        <taxon>Eukaryota</taxon>
        <taxon>Metazoa</taxon>
        <taxon>Ecdysozoa</taxon>
        <taxon>Arthropoda</taxon>
        <taxon>Crustacea</taxon>
        <taxon>Multicrustacea</taxon>
        <taxon>Malacostraca</taxon>
        <taxon>Eumalacostraca</taxon>
        <taxon>Eucarida</taxon>
        <taxon>Decapoda</taxon>
        <taxon>Pleocyemata</taxon>
        <taxon>Brachyura</taxon>
        <taxon>Eubrachyura</taxon>
        <taxon>Portunoidea</taxon>
        <taxon>Portunidae</taxon>
        <taxon>Portuninae</taxon>
        <taxon>Portunus</taxon>
    </lineage>
</organism>
<dbReference type="EMBL" id="VSRR010003067">
    <property type="protein sequence ID" value="MPC34501.1"/>
    <property type="molecule type" value="Genomic_DNA"/>
</dbReference>
<gene>
    <name evidence="1" type="ORF">E2C01_027893</name>
</gene>
<comment type="caution">
    <text evidence="1">The sequence shown here is derived from an EMBL/GenBank/DDBJ whole genome shotgun (WGS) entry which is preliminary data.</text>
</comment>
<dbReference type="AlphaFoldDB" id="A0A5B7EJB0"/>